<evidence type="ECO:0000256" key="6">
    <source>
        <dbReference type="SAM" id="SignalP"/>
    </source>
</evidence>
<dbReference type="SMART" id="SM00365">
    <property type="entry name" value="LRR_SD22"/>
    <property type="match status" value="7"/>
</dbReference>
<evidence type="ECO:0000256" key="3">
    <source>
        <dbReference type="ARBA" id="ARBA00022737"/>
    </source>
</evidence>
<dbReference type="SUPFAM" id="SSF52058">
    <property type="entry name" value="L domain-like"/>
    <property type="match status" value="2"/>
</dbReference>
<dbReference type="EMBL" id="OU900103">
    <property type="protein sequence ID" value="CAG9855223.1"/>
    <property type="molecule type" value="Genomic_DNA"/>
</dbReference>
<gene>
    <name evidence="7" type="ORF">PHYEVI_LOCUS1679</name>
</gene>
<dbReference type="AlphaFoldDB" id="A0A9N9TBT1"/>
<dbReference type="Pfam" id="PF00560">
    <property type="entry name" value="LRR_1"/>
    <property type="match status" value="1"/>
</dbReference>
<proteinExistence type="predicted"/>
<evidence type="ECO:0000313" key="8">
    <source>
        <dbReference type="Proteomes" id="UP001153712"/>
    </source>
</evidence>
<feature type="chain" id="PRO_5040370244" evidence="6">
    <location>
        <begin position="17"/>
        <end position="675"/>
    </location>
</feature>
<dbReference type="OrthoDB" id="1574204at2759"/>
<keyword evidence="2 6" id="KW-0732">Signal</keyword>
<dbReference type="GO" id="GO:0005886">
    <property type="term" value="C:plasma membrane"/>
    <property type="evidence" value="ECO:0007669"/>
    <property type="project" value="TreeGrafter"/>
</dbReference>
<dbReference type="InterPro" id="IPR032675">
    <property type="entry name" value="LRR_dom_sf"/>
</dbReference>
<evidence type="ECO:0000256" key="4">
    <source>
        <dbReference type="SAM" id="MobiDB-lite"/>
    </source>
</evidence>
<dbReference type="Proteomes" id="UP001153712">
    <property type="component" value="Chromosome 10"/>
</dbReference>
<protein>
    <submittedName>
        <fullName evidence="7">Uncharacterized protein</fullName>
    </submittedName>
</protein>
<feature type="compositionally biased region" description="Basic and acidic residues" evidence="4">
    <location>
        <begin position="663"/>
        <end position="675"/>
    </location>
</feature>
<dbReference type="InterPro" id="IPR001611">
    <property type="entry name" value="Leu-rich_rpt"/>
</dbReference>
<feature type="transmembrane region" description="Helical" evidence="5">
    <location>
        <begin position="515"/>
        <end position="536"/>
    </location>
</feature>
<dbReference type="InterPro" id="IPR050541">
    <property type="entry name" value="LRR_TM_domain-containing"/>
</dbReference>
<keyword evidence="5" id="KW-0812">Transmembrane</keyword>
<name>A0A9N9TBT1_PHYSR</name>
<reference evidence="7" key="1">
    <citation type="submission" date="2022-01" db="EMBL/GenBank/DDBJ databases">
        <authorList>
            <person name="King R."/>
        </authorList>
    </citation>
    <scope>NUCLEOTIDE SEQUENCE</scope>
</reference>
<dbReference type="PANTHER" id="PTHR24369:SF210">
    <property type="entry name" value="CHAOPTIN-RELATED"/>
    <property type="match status" value="1"/>
</dbReference>
<organism evidence="7 8">
    <name type="scientific">Phyllotreta striolata</name>
    <name type="common">Striped flea beetle</name>
    <name type="synonym">Crioceris striolata</name>
    <dbReference type="NCBI Taxonomy" id="444603"/>
    <lineage>
        <taxon>Eukaryota</taxon>
        <taxon>Metazoa</taxon>
        <taxon>Ecdysozoa</taxon>
        <taxon>Arthropoda</taxon>
        <taxon>Hexapoda</taxon>
        <taxon>Insecta</taxon>
        <taxon>Pterygota</taxon>
        <taxon>Neoptera</taxon>
        <taxon>Endopterygota</taxon>
        <taxon>Coleoptera</taxon>
        <taxon>Polyphaga</taxon>
        <taxon>Cucujiformia</taxon>
        <taxon>Chrysomeloidea</taxon>
        <taxon>Chrysomelidae</taxon>
        <taxon>Galerucinae</taxon>
        <taxon>Alticini</taxon>
        <taxon>Phyllotreta</taxon>
    </lineage>
</organism>
<feature type="signal peptide" evidence="6">
    <location>
        <begin position="1"/>
        <end position="16"/>
    </location>
</feature>
<feature type="compositionally biased region" description="Basic and acidic residues" evidence="4">
    <location>
        <begin position="644"/>
        <end position="656"/>
    </location>
</feature>
<keyword evidence="5" id="KW-1133">Transmembrane helix</keyword>
<evidence type="ECO:0000256" key="5">
    <source>
        <dbReference type="SAM" id="Phobius"/>
    </source>
</evidence>
<keyword evidence="1" id="KW-0433">Leucine-rich repeat</keyword>
<feature type="compositionally biased region" description="Polar residues" evidence="4">
    <location>
        <begin position="618"/>
        <end position="628"/>
    </location>
</feature>
<feature type="compositionally biased region" description="Basic residues" evidence="4">
    <location>
        <begin position="632"/>
        <end position="643"/>
    </location>
</feature>
<keyword evidence="5" id="KW-0472">Membrane</keyword>
<feature type="region of interest" description="Disordered" evidence="4">
    <location>
        <begin position="618"/>
        <end position="675"/>
    </location>
</feature>
<dbReference type="Pfam" id="PF13855">
    <property type="entry name" value="LRR_8"/>
    <property type="match status" value="2"/>
</dbReference>
<accession>A0A9N9TBT1</accession>
<dbReference type="PANTHER" id="PTHR24369">
    <property type="entry name" value="ANTIGEN BSP, PUTATIVE-RELATED"/>
    <property type="match status" value="1"/>
</dbReference>
<sequence length="675" mass="77300">MKGWWCIFGVIPVLEAITLQINECPNECFCDEHIADCHDRNLDKFPDGIGDADIVNLDVSVNRITKIPDGLSKFASLKYLNVSNNRIAALGHMDLTNLTNLQGVDFTYNSFHDWKDIHSQVFTYLPNLTYLNFSSNPISNVPPRSTHFKIKSLEILKLNNCSMTTIPNGFLSGMTSIKELHFSLNPIQKLNTIFYSKSLKLMDISRTFLTQTSPNAFVGLRKLETLLLNRNRYLRNVTINSETLLYLDISDSFLETPPYGAMKSLVQLNLYGNIIRILTNNIFANMSNLRALNLSLNAITSIEANAFRALDELKILDLSYNKISVIEESTFLSTKSLLTLDISHNYLTSIDSITSMSLNVLNVGYCEIKTIGKFALSTLPKLTKLSLQRNFISYIPDELVGGKLRNLDLSDCRIKLINNMTFKNMCYLQILDLSSNRLTSIQSSNFPPSLAILKLKDNQWRCDCSAIKDTFEWLQNHESDAEDLLCDSPENFDGETWQVACQDYWYPTPGKKDHVWWYSVALIISMIFLLCTVIALRKINEIREKRIRELEETRRQNERDARETLQRMRQMHRDYREETSRNAPDPRDSQGPPSYNDALLLPRLDSSHPSLAGSLHSIVSSVHGSNPDVTKKPKVRRKRRRRRSDSAERLPRRSIVEDSNDSEPDRSQRPLESDF</sequence>
<feature type="compositionally biased region" description="Basic and acidic residues" evidence="4">
    <location>
        <begin position="552"/>
        <end position="588"/>
    </location>
</feature>
<keyword evidence="3" id="KW-0677">Repeat</keyword>
<dbReference type="SMART" id="SM00369">
    <property type="entry name" value="LRR_TYP"/>
    <property type="match status" value="9"/>
</dbReference>
<evidence type="ECO:0000256" key="1">
    <source>
        <dbReference type="ARBA" id="ARBA00022614"/>
    </source>
</evidence>
<feature type="region of interest" description="Disordered" evidence="4">
    <location>
        <begin position="552"/>
        <end position="601"/>
    </location>
</feature>
<evidence type="ECO:0000256" key="2">
    <source>
        <dbReference type="ARBA" id="ARBA00022729"/>
    </source>
</evidence>
<dbReference type="InterPro" id="IPR026906">
    <property type="entry name" value="LRR_5"/>
</dbReference>
<keyword evidence="8" id="KW-1185">Reference proteome</keyword>
<dbReference type="Gene3D" id="3.80.10.10">
    <property type="entry name" value="Ribonuclease Inhibitor"/>
    <property type="match status" value="4"/>
</dbReference>
<dbReference type="InterPro" id="IPR003591">
    <property type="entry name" value="Leu-rich_rpt_typical-subtyp"/>
</dbReference>
<dbReference type="Pfam" id="PF13306">
    <property type="entry name" value="LRR_5"/>
    <property type="match status" value="1"/>
</dbReference>
<evidence type="ECO:0000313" key="7">
    <source>
        <dbReference type="EMBL" id="CAG9855223.1"/>
    </source>
</evidence>
<dbReference type="PROSITE" id="PS51450">
    <property type="entry name" value="LRR"/>
    <property type="match status" value="5"/>
</dbReference>